<sequence>MTRQLFIGERPEAWAAARAVPKPPGWGEG</sequence>
<comment type="caution">
    <text evidence="1">The sequence shown here is derived from an EMBL/GenBank/DDBJ whole genome shotgun (WGS) entry which is preliminary data.</text>
</comment>
<accession>A0A7W8GGD9</accession>
<protein>
    <submittedName>
        <fullName evidence="1">Uncharacterized protein</fullName>
    </submittedName>
</protein>
<keyword evidence="2" id="KW-1185">Reference proteome</keyword>
<name>A0A7W8GGD9_9DEIO</name>
<gene>
    <name evidence="1" type="ORF">HNQ09_002585</name>
</gene>
<dbReference type="EMBL" id="JACHFN010000009">
    <property type="protein sequence ID" value="MBB5235137.1"/>
    <property type="molecule type" value="Genomic_DNA"/>
</dbReference>
<reference evidence="1 2" key="1">
    <citation type="submission" date="2020-08" db="EMBL/GenBank/DDBJ databases">
        <title>Genomic Encyclopedia of Type Strains, Phase IV (KMG-IV): sequencing the most valuable type-strain genomes for metagenomic binning, comparative biology and taxonomic classification.</title>
        <authorList>
            <person name="Goeker M."/>
        </authorList>
    </citation>
    <scope>NUCLEOTIDE SEQUENCE [LARGE SCALE GENOMIC DNA]</scope>
    <source>
        <strain evidence="1 2">DSM 101791</strain>
    </source>
</reference>
<evidence type="ECO:0000313" key="1">
    <source>
        <dbReference type="EMBL" id="MBB5235137.1"/>
    </source>
</evidence>
<evidence type="ECO:0000313" key="2">
    <source>
        <dbReference type="Proteomes" id="UP000525389"/>
    </source>
</evidence>
<dbReference type="Proteomes" id="UP000525389">
    <property type="component" value="Unassembled WGS sequence"/>
</dbReference>
<proteinExistence type="predicted"/>
<dbReference type="AlphaFoldDB" id="A0A7W8GGD9"/>
<organism evidence="1 2">
    <name type="scientific">Deinococcus budaensis</name>
    <dbReference type="NCBI Taxonomy" id="1665626"/>
    <lineage>
        <taxon>Bacteria</taxon>
        <taxon>Thermotogati</taxon>
        <taxon>Deinococcota</taxon>
        <taxon>Deinococci</taxon>
        <taxon>Deinococcales</taxon>
        <taxon>Deinococcaceae</taxon>
        <taxon>Deinococcus</taxon>
    </lineage>
</organism>